<gene>
    <name evidence="1" type="ORF">BpHYR1_025965</name>
</gene>
<dbReference type="EMBL" id="REGN01001117">
    <property type="protein sequence ID" value="RNA36886.1"/>
    <property type="molecule type" value="Genomic_DNA"/>
</dbReference>
<dbReference type="Proteomes" id="UP000276133">
    <property type="component" value="Unassembled WGS sequence"/>
</dbReference>
<sequence>MYETIKKDLLNFRFTGLENKKSSVYRWLDVIEKDKTFKRKKGSGKIATKLMFAKLRAYFNHKSGQHDYLGEYI</sequence>
<comment type="caution">
    <text evidence="1">The sequence shown here is derived from an EMBL/GenBank/DDBJ whole genome shotgun (WGS) entry which is preliminary data.</text>
</comment>
<dbReference type="AlphaFoldDB" id="A0A3M7SMD4"/>
<reference evidence="1 2" key="1">
    <citation type="journal article" date="2018" name="Sci. Rep.">
        <title>Genomic signatures of local adaptation to the degree of environmental predictability in rotifers.</title>
        <authorList>
            <person name="Franch-Gras L."/>
            <person name="Hahn C."/>
            <person name="Garcia-Roger E.M."/>
            <person name="Carmona M.J."/>
            <person name="Serra M."/>
            <person name="Gomez A."/>
        </authorList>
    </citation>
    <scope>NUCLEOTIDE SEQUENCE [LARGE SCALE GENOMIC DNA]</scope>
    <source>
        <strain evidence="1">HYR1</strain>
    </source>
</reference>
<evidence type="ECO:0000313" key="2">
    <source>
        <dbReference type="Proteomes" id="UP000276133"/>
    </source>
</evidence>
<organism evidence="1 2">
    <name type="scientific">Brachionus plicatilis</name>
    <name type="common">Marine rotifer</name>
    <name type="synonym">Brachionus muelleri</name>
    <dbReference type="NCBI Taxonomy" id="10195"/>
    <lineage>
        <taxon>Eukaryota</taxon>
        <taxon>Metazoa</taxon>
        <taxon>Spiralia</taxon>
        <taxon>Gnathifera</taxon>
        <taxon>Rotifera</taxon>
        <taxon>Eurotatoria</taxon>
        <taxon>Monogononta</taxon>
        <taxon>Pseudotrocha</taxon>
        <taxon>Ploima</taxon>
        <taxon>Brachionidae</taxon>
        <taxon>Brachionus</taxon>
    </lineage>
</organism>
<evidence type="ECO:0000313" key="1">
    <source>
        <dbReference type="EMBL" id="RNA36886.1"/>
    </source>
</evidence>
<keyword evidence="2" id="KW-1185">Reference proteome</keyword>
<name>A0A3M7SMD4_BRAPC</name>
<accession>A0A3M7SMD4</accession>
<proteinExistence type="predicted"/>
<protein>
    <submittedName>
        <fullName evidence="1">Uncharacterized protein</fullName>
    </submittedName>
</protein>